<organism evidence="1 2">
    <name type="scientific">Pyricularia oryzae</name>
    <name type="common">Rice blast fungus</name>
    <name type="synonym">Magnaporthe oryzae</name>
    <dbReference type="NCBI Taxonomy" id="318829"/>
    <lineage>
        <taxon>Eukaryota</taxon>
        <taxon>Fungi</taxon>
        <taxon>Dikarya</taxon>
        <taxon>Ascomycota</taxon>
        <taxon>Pezizomycotina</taxon>
        <taxon>Sordariomycetes</taxon>
        <taxon>Sordariomycetidae</taxon>
        <taxon>Magnaporthales</taxon>
        <taxon>Pyriculariaceae</taxon>
        <taxon>Pyricularia</taxon>
    </lineage>
</organism>
<dbReference type="Proteomes" id="UP000294847">
    <property type="component" value="Chromosome 7"/>
</dbReference>
<accession>A0A4P7NTU1</accession>
<evidence type="ECO:0000313" key="1">
    <source>
        <dbReference type="EMBL" id="QBZ65927.1"/>
    </source>
</evidence>
<protein>
    <submittedName>
        <fullName evidence="1">Uncharacterized protein</fullName>
    </submittedName>
</protein>
<proteinExistence type="predicted"/>
<dbReference type="AlphaFoldDB" id="A0A4P7NTU1"/>
<name>A0A4P7NTU1_PYROR</name>
<reference evidence="1 2" key="1">
    <citation type="journal article" date="2019" name="Mol. Biol. Evol.">
        <title>Blast fungal genomes show frequent chromosomal changes, gene gains and losses, and effector gene turnover.</title>
        <authorList>
            <person name="Gomez Luciano L.B."/>
            <person name="Jason Tsai I."/>
            <person name="Chuma I."/>
            <person name="Tosa Y."/>
            <person name="Chen Y.H."/>
            <person name="Li J.Y."/>
            <person name="Li M.Y."/>
            <person name="Jade Lu M.Y."/>
            <person name="Nakayashiki H."/>
            <person name="Li W.H."/>
        </authorList>
    </citation>
    <scope>NUCLEOTIDE SEQUENCE [LARGE SCALE GENOMIC DNA]</scope>
    <source>
        <strain evidence="1">MZ5-1-6</strain>
    </source>
</reference>
<evidence type="ECO:0000313" key="2">
    <source>
        <dbReference type="Proteomes" id="UP000294847"/>
    </source>
</evidence>
<sequence>MLLRGPVVMADMPLMLMKPPPAAKTECPTGPLLDILAPFKATEAPWTKRPMEPSIGPLGLGSQHVGASSRFDHLQTIRLPMRATGDYYGDHVIGIYRKVALSSDGTLWRDNPCRLDWSLLSEVAGVTRFLPQAVCYGFC</sequence>
<dbReference type="EMBL" id="CP034210">
    <property type="protein sequence ID" value="QBZ65927.1"/>
    <property type="molecule type" value="Genomic_DNA"/>
</dbReference>
<gene>
    <name evidence="1" type="ORF">PoMZ_12894</name>
</gene>